<feature type="compositionally biased region" description="Polar residues" evidence="1">
    <location>
        <begin position="47"/>
        <end position="64"/>
    </location>
</feature>
<dbReference type="Proteomes" id="UP000727407">
    <property type="component" value="Unassembled WGS sequence"/>
</dbReference>
<keyword evidence="3" id="KW-1185">Reference proteome</keyword>
<reference evidence="2" key="1">
    <citation type="submission" date="2020-07" db="EMBL/GenBank/DDBJ databases">
        <title>Clarias magur genome sequencing, assembly and annotation.</title>
        <authorList>
            <person name="Kushwaha B."/>
            <person name="Kumar R."/>
            <person name="Das P."/>
            <person name="Joshi C.G."/>
            <person name="Kumar D."/>
            <person name="Nagpure N.S."/>
            <person name="Pandey M."/>
            <person name="Agarwal S."/>
            <person name="Srivastava S."/>
            <person name="Singh M."/>
            <person name="Sahoo L."/>
            <person name="Jayasankar P."/>
            <person name="Meher P.K."/>
            <person name="Koringa P.G."/>
            <person name="Iquebal M.A."/>
            <person name="Das S.P."/>
            <person name="Bit A."/>
            <person name="Patnaik S."/>
            <person name="Patel N."/>
            <person name="Shah T.M."/>
            <person name="Hinsu A."/>
            <person name="Jena J.K."/>
        </authorList>
    </citation>
    <scope>NUCLEOTIDE SEQUENCE</scope>
    <source>
        <strain evidence="2">CIFAMagur01</strain>
        <tissue evidence="2">Testis</tissue>
    </source>
</reference>
<dbReference type="EMBL" id="QNUK01000071">
    <property type="protein sequence ID" value="KAF5903585.1"/>
    <property type="molecule type" value="Genomic_DNA"/>
</dbReference>
<comment type="caution">
    <text evidence="2">The sequence shown here is derived from an EMBL/GenBank/DDBJ whole genome shotgun (WGS) entry which is preliminary data.</text>
</comment>
<evidence type="ECO:0000256" key="1">
    <source>
        <dbReference type="SAM" id="MobiDB-lite"/>
    </source>
</evidence>
<feature type="region of interest" description="Disordered" evidence="1">
    <location>
        <begin position="1"/>
        <end position="67"/>
    </location>
</feature>
<feature type="compositionally biased region" description="Polar residues" evidence="1">
    <location>
        <begin position="1"/>
        <end position="13"/>
    </location>
</feature>
<dbReference type="AlphaFoldDB" id="A0A8J4XF26"/>
<accession>A0A8J4XF26</accession>
<sequence>MQVNVTSHVTRSVPQKPAEKPGAVSYPLRAAGGSAKQGSLSPREASTEGSGVSGSASECQASKRTSPEDIRAWWRHSADLLRLPFIRPVLFSFRTHS</sequence>
<protein>
    <submittedName>
        <fullName evidence="2">R-linalool synthase</fullName>
    </submittedName>
</protein>
<organism evidence="2 3">
    <name type="scientific">Clarias magur</name>
    <name type="common">Asian catfish</name>
    <name type="synonym">Macropteronotus magur</name>
    <dbReference type="NCBI Taxonomy" id="1594786"/>
    <lineage>
        <taxon>Eukaryota</taxon>
        <taxon>Metazoa</taxon>
        <taxon>Chordata</taxon>
        <taxon>Craniata</taxon>
        <taxon>Vertebrata</taxon>
        <taxon>Euteleostomi</taxon>
        <taxon>Actinopterygii</taxon>
        <taxon>Neopterygii</taxon>
        <taxon>Teleostei</taxon>
        <taxon>Ostariophysi</taxon>
        <taxon>Siluriformes</taxon>
        <taxon>Clariidae</taxon>
        <taxon>Clarias</taxon>
    </lineage>
</organism>
<evidence type="ECO:0000313" key="3">
    <source>
        <dbReference type="Proteomes" id="UP000727407"/>
    </source>
</evidence>
<evidence type="ECO:0000313" key="2">
    <source>
        <dbReference type="EMBL" id="KAF5903585.1"/>
    </source>
</evidence>
<name>A0A8J4XF26_CLAMG</name>
<gene>
    <name evidence="2" type="primary">qh5</name>
    <name evidence="2" type="ORF">DAT39_006682</name>
</gene>
<proteinExistence type="predicted"/>